<dbReference type="KEGG" id="sap:Sulac_0354"/>
<feature type="transmembrane region" description="Helical" evidence="1">
    <location>
        <begin position="12"/>
        <end position="31"/>
    </location>
</feature>
<dbReference type="HOGENOM" id="CLU_2385034_0_0_9"/>
<keyword evidence="1" id="KW-0812">Transmembrane</keyword>
<dbReference type="STRING" id="679936.Sulac_0354"/>
<dbReference type="InterPro" id="IPR024623">
    <property type="entry name" value="YtxH"/>
</dbReference>
<proteinExistence type="predicted"/>
<dbReference type="Pfam" id="PF12732">
    <property type="entry name" value="YtxH"/>
    <property type="match status" value="1"/>
</dbReference>
<evidence type="ECO:0008006" key="4">
    <source>
        <dbReference type="Google" id="ProtNLM"/>
    </source>
</evidence>
<reference evidence="3" key="1">
    <citation type="submission" date="2011-12" db="EMBL/GenBank/DDBJ databases">
        <title>The complete genome of chromosome of Sulfobacillus acidophilus DSM 10332.</title>
        <authorList>
            <person name="Lucas S."/>
            <person name="Han J."/>
            <person name="Lapidus A."/>
            <person name="Bruce D."/>
            <person name="Goodwin L."/>
            <person name="Pitluck S."/>
            <person name="Peters L."/>
            <person name="Kyrpides N."/>
            <person name="Mavromatis K."/>
            <person name="Ivanova N."/>
            <person name="Mikhailova N."/>
            <person name="Chertkov O."/>
            <person name="Saunders E."/>
            <person name="Detter J.C."/>
            <person name="Tapia R."/>
            <person name="Han C."/>
            <person name="Land M."/>
            <person name="Hauser L."/>
            <person name="Markowitz V."/>
            <person name="Cheng J.-F."/>
            <person name="Hugenholtz P."/>
            <person name="Woyke T."/>
            <person name="Wu D."/>
            <person name="Pukall R."/>
            <person name="Gehrich-Schroeter G."/>
            <person name="Schneider S."/>
            <person name="Klenk H.-P."/>
            <person name="Eisen J.A."/>
        </authorList>
    </citation>
    <scope>NUCLEOTIDE SEQUENCE [LARGE SCALE GENOMIC DNA]</scope>
    <source>
        <strain evidence="3">ATCC 700253 / DSM 10332 / NAL</strain>
    </source>
</reference>
<evidence type="ECO:0000313" key="2">
    <source>
        <dbReference type="EMBL" id="AEW03923.1"/>
    </source>
</evidence>
<name>G8TY16_SULAD</name>
<keyword evidence="1" id="KW-0472">Membrane</keyword>
<accession>G8TY16</accession>
<dbReference type="EMBL" id="CP003179">
    <property type="protein sequence ID" value="AEW03923.1"/>
    <property type="molecule type" value="Genomic_DNA"/>
</dbReference>
<sequence>MNDKTWDRVSGLLIGAAAGFIAGILLAPSKGTDTRDVIKKKTQGTIDQVSESVRDIRDNLTKKGQELWRRGITEIPVSEETLIDDAPADDPQPV</sequence>
<organism evidence="2 3">
    <name type="scientific">Sulfobacillus acidophilus (strain ATCC 700253 / DSM 10332 / NAL)</name>
    <dbReference type="NCBI Taxonomy" id="679936"/>
    <lineage>
        <taxon>Bacteria</taxon>
        <taxon>Bacillati</taxon>
        <taxon>Bacillota</taxon>
        <taxon>Clostridia</taxon>
        <taxon>Eubacteriales</taxon>
        <taxon>Clostridiales Family XVII. Incertae Sedis</taxon>
        <taxon>Sulfobacillus</taxon>
    </lineage>
</organism>
<dbReference type="PATRIC" id="fig|679936.5.peg.357"/>
<dbReference type="AlphaFoldDB" id="G8TY16"/>
<dbReference type="Proteomes" id="UP000005439">
    <property type="component" value="Chromosome"/>
</dbReference>
<evidence type="ECO:0000313" key="3">
    <source>
        <dbReference type="Proteomes" id="UP000005439"/>
    </source>
</evidence>
<evidence type="ECO:0000256" key="1">
    <source>
        <dbReference type="SAM" id="Phobius"/>
    </source>
</evidence>
<reference evidence="2 3" key="2">
    <citation type="journal article" date="2012" name="Stand. Genomic Sci.">
        <title>Complete genome sequence of the moderately thermophilic mineral-sulfide-oxidizing firmicute Sulfobacillus acidophilus type strain (NAL(T)).</title>
        <authorList>
            <person name="Anderson I."/>
            <person name="Chertkov O."/>
            <person name="Chen A."/>
            <person name="Saunders E."/>
            <person name="Lapidus A."/>
            <person name="Nolan M."/>
            <person name="Lucas S."/>
            <person name="Hammon N."/>
            <person name="Deshpande S."/>
            <person name="Cheng J.F."/>
            <person name="Han C."/>
            <person name="Tapia R."/>
            <person name="Goodwin L.A."/>
            <person name="Pitluck S."/>
            <person name="Liolios K."/>
            <person name="Pagani I."/>
            <person name="Ivanova N."/>
            <person name="Mikhailova N."/>
            <person name="Pati A."/>
            <person name="Palaniappan K."/>
            <person name="Land M."/>
            <person name="Pan C."/>
            <person name="Rohde M."/>
            <person name="Pukall R."/>
            <person name="Goker M."/>
            <person name="Detter J.C."/>
            <person name="Woyke T."/>
            <person name="Bristow J."/>
            <person name="Eisen J.A."/>
            <person name="Markowitz V."/>
            <person name="Hugenholtz P."/>
            <person name="Kyrpides N.C."/>
            <person name="Klenk H.P."/>
            <person name="Mavromatis K."/>
        </authorList>
    </citation>
    <scope>NUCLEOTIDE SEQUENCE [LARGE SCALE GENOMIC DNA]</scope>
    <source>
        <strain evidence="3">ATCC 700253 / DSM 10332 / NAL</strain>
    </source>
</reference>
<gene>
    <name evidence="2" type="ordered locus">Sulac_0354</name>
</gene>
<protein>
    <recommendedName>
        <fullName evidence="4">YtxH domain-containing protein</fullName>
    </recommendedName>
</protein>
<keyword evidence="3" id="KW-1185">Reference proteome</keyword>
<keyword evidence="1" id="KW-1133">Transmembrane helix</keyword>